<comment type="caution">
    <text evidence="3">The sequence shown here is derived from an EMBL/GenBank/DDBJ whole genome shotgun (WGS) entry which is preliminary data.</text>
</comment>
<name>A0A4R6P4H8_NOCIG</name>
<reference evidence="3 4" key="1">
    <citation type="submission" date="2019-03" db="EMBL/GenBank/DDBJ databases">
        <title>Genomic Encyclopedia of Type Strains, Phase IV (KMG-IV): sequencing the most valuable type-strain genomes for metagenomic binning, comparative biology and taxonomic classification.</title>
        <authorList>
            <person name="Goeker M."/>
        </authorList>
    </citation>
    <scope>NUCLEOTIDE SEQUENCE [LARGE SCALE GENOMIC DNA]</scope>
    <source>
        <strain evidence="3 4">DSM 44496</strain>
    </source>
</reference>
<gene>
    <name evidence="3" type="ORF">DFR75_106301</name>
</gene>
<feature type="transmembrane region" description="Helical" evidence="1">
    <location>
        <begin position="21"/>
        <end position="48"/>
    </location>
</feature>
<evidence type="ECO:0000256" key="1">
    <source>
        <dbReference type="SAM" id="Phobius"/>
    </source>
</evidence>
<sequence>MDKSRINEGTSRVNAGRPAASLSWTTPTAALVAVTGGGLLLTVAAVLAQDGPSRLFLGVAAVAVLAMAVLALRQRPRLTMVPGSPPRLIVGTLTGRDEYPLDHIDRIRVTSYRRIGRKNTMLEVDVRHNDSERLLIFGRWDLGANPADVFDALVVNGFAKVATD</sequence>
<evidence type="ECO:0000259" key="2">
    <source>
        <dbReference type="Pfam" id="PF10756"/>
    </source>
</evidence>
<protein>
    <submittedName>
        <fullName evidence="3">PH (Pleckstrin Homology) domain-containing protein</fullName>
    </submittedName>
</protein>
<evidence type="ECO:0000313" key="3">
    <source>
        <dbReference type="EMBL" id="TDP32507.1"/>
    </source>
</evidence>
<dbReference type="InterPro" id="IPR019692">
    <property type="entry name" value="CFP-6_PH"/>
</dbReference>
<evidence type="ECO:0000313" key="4">
    <source>
        <dbReference type="Proteomes" id="UP000295087"/>
    </source>
</evidence>
<dbReference type="AlphaFoldDB" id="A0A4R6P4H8"/>
<keyword evidence="4" id="KW-1185">Reference proteome</keyword>
<dbReference type="Proteomes" id="UP000295087">
    <property type="component" value="Unassembled WGS sequence"/>
</dbReference>
<organism evidence="3 4">
    <name type="scientific">Nocardia ignorata</name>
    <dbReference type="NCBI Taxonomy" id="145285"/>
    <lineage>
        <taxon>Bacteria</taxon>
        <taxon>Bacillati</taxon>
        <taxon>Actinomycetota</taxon>
        <taxon>Actinomycetes</taxon>
        <taxon>Mycobacteriales</taxon>
        <taxon>Nocardiaceae</taxon>
        <taxon>Nocardia</taxon>
    </lineage>
</organism>
<keyword evidence="1" id="KW-1133">Transmembrane helix</keyword>
<keyword evidence="1" id="KW-0812">Transmembrane</keyword>
<dbReference type="Pfam" id="PF10756">
    <property type="entry name" value="bPH_6"/>
    <property type="match status" value="1"/>
</dbReference>
<feature type="domain" description="Low molecular weight protein antigen 6 PH" evidence="2">
    <location>
        <begin position="87"/>
        <end position="153"/>
    </location>
</feature>
<dbReference type="EMBL" id="SNXK01000006">
    <property type="protein sequence ID" value="TDP32507.1"/>
    <property type="molecule type" value="Genomic_DNA"/>
</dbReference>
<accession>A0A4R6P4H8</accession>
<keyword evidence="1" id="KW-0472">Membrane</keyword>
<feature type="transmembrane region" description="Helical" evidence="1">
    <location>
        <begin position="54"/>
        <end position="72"/>
    </location>
</feature>
<proteinExistence type="predicted"/>